<dbReference type="GO" id="GO:0005524">
    <property type="term" value="F:ATP binding"/>
    <property type="evidence" value="ECO:0007669"/>
    <property type="project" value="UniProtKB-KW"/>
</dbReference>
<evidence type="ECO:0000256" key="4">
    <source>
        <dbReference type="ARBA" id="ARBA00022840"/>
    </source>
</evidence>
<reference evidence="7" key="2">
    <citation type="submission" date="2020-09" db="EMBL/GenBank/DDBJ databases">
        <authorList>
            <person name="Sun Q."/>
            <person name="Zhou Y."/>
        </authorList>
    </citation>
    <scope>NUCLEOTIDE SEQUENCE</scope>
    <source>
        <strain evidence="7">CGMCC 1.12827</strain>
    </source>
</reference>
<evidence type="ECO:0000313" key="7">
    <source>
        <dbReference type="EMBL" id="GGB42756.1"/>
    </source>
</evidence>
<feature type="compositionally biased region" description="Low complexity" evidence="5">
    <location>
        <begin position="570"/>
        <end position="587"/>
    </location>
</feature>
<dbReference type="InterPro" id="IPR042099">
    <property type="entry name" value="ANL_N_sf"/>
</dbReference>
<dbReference type="Gene3D" id="3.40.50.12780">
    <property type="entry name" value="N-terminal domain of ligase-like"/>
    <property type="match status" value="1"/>
</dbReference>
<dbReference type="GO" id="GO:0044539">
    <property type="term" value="P:long-chain fatty acid import into cell"/>
    <property type="evidence" value="ECO:0007669"/>
    <property type="project" value="TreeGrafter"/>
</dbReference>
<dbReference type="NCBIfam" id="NF005898">
    <property type="entry name" value="PRK07868.1"/>
    <property type="match status" value="1"/>
</dbReference>
<accession>A0A916TFP0</accession>
<reference evidence="7" key="1">
    <citation type="journal article" date="2014" name="Int. J. Syst. Evol. Microbiol.">
        <title>Complete genome sequence of Corynebacterium casei LMG S-19264T (=DSM 44701T), isolated from a smear-ripened cheese.</title>
        <authorList>
            <consortium name="US DOE Joint Genome Institute (JGI-PGF)"/>
            <person name="Walter F."/>
            <person name="Albersmeier A."/>
            <person name="Kalinowski J."/>
            <person name="Ruckert C."/>
        </authorList>
    </citation>
    <scope>NUCLEOTIDE SEQUENCE</scope>
    <source>
        <strain evidence="7">CGMCC 1.12827</strain>
    </source>
</reference>
<dbReference type="Pfam" id="PF00501">
    <property type="entry name" value="AMP-binding"/>
    <property type="match status" value="1"/>
</dbReference>
<proteinExistence type="inferred from homology"/>
<evidence type="ECO:0000256" key="3">
    <source>
        <dbReference type="ARBA" id="ARBA00022741"/>
    </source>
</evidence>
<dbReference type="InterPro" id="IPR000873">
    <property type="entry name" value="AMP-dep_synth/lig_dom"/>
</dbReference>
<dbReference type="GO" id="GO:0005324">
    <property type="term" value="F:long-chain fatty acid transmembrane transporter activity"/>
    <property type="evidence" value="ECO:0007669"/>
    <property type="project" value="TreeGrafter"/>
</dbReference>
<comment type="caution">
    <text evidence="7">The sequence shown here is derived from an EMBL/GenBank/DDBJ whole genome shotgun (WGS) entry which is preliminary data.</text>
</comment>
<dbReference type="SUPFAM" id="SSF53474">
    <property type="entry name" value="alpha/beta-Hydrolases"/>
    <property type="match status" value="1"/>
</dbReference>
<evidence type="ECO:0000256" key="2">
    <source>
        <dbReference type="ARBA" id="ARBA00022598"/>
    </source>
</evidence>
<keyword evidence="2" id="KW-0436">Ligase</keyword>
<dbReference type="GO" id="GO:0005886">
    <property type="term" value="C:plasma membrane"/>
    <property type="evidence" value="ECO:0007669"/>
    <property type="project" value="TreeGrafter"/>
</dbReference>
<dbReference type="AlphaFoldDB" id="A0A916TFP0"/>
<evidence type="ECO:0000259" key="6">
    <source>
        <dbReference type="Pfam" id="PF00501"/>
    </source>
</evidence>
<dbReference type="RefSeq" id="WP_188587803.1">
    <property type="nucleotide sequence ID" value="NZ_BMGC01000032.1"/>
</dbReference>
<organism evidence="7 8">
    <name type="scientific">Gordonia jinhuaensis</name>
    <dbReference type="NCBI Taxonomy" id="1517702"/>
    <lineage>
        <taxon>Bacteria</taxon>
        <taxon>Bacillati</taxon>
        <taxon>Actinomycetota</taxon>
        <taxon>Actinomycetes</taxon>
        <taxon>Mycobacteriales</taxon>
        <taxon>Gordoniaceae</taxon>
        <taxon>Gordonia</taxon>
    </lineage>
</organism>
<evidence type="ECO:0000256" key="5">
    <source>
        <dbReference type="SAM" id="MobiDB-lite"/>
    </source>
</evidence>
<evidence type="ECO:0000313" key="8">
    <source>
        <dbReference type="Proteomes" id="UP000621454"/>
    </source>
</evidence>
<dbReference type="PANTHER" id="PTHR43107:SF15">
    <property type="entry name" value="FATTY ACID TRANSPORT PROTEIN 3, ISOFORM A"/>
    <property type="match status" value="1"/>
</dbReference>
<dbReference type="GO" id="GO:0004467">
    <property type="term" value="F:long-chain fatty acid-CoA ligase activity"/>
    <property type="evidence" value="ECO:0007669"/>
    <property type="project" value="TreeGrafter"/>
</dbReference>
<feature type="region of interest" description="Disordered" evidence="5">
    <location>
        <begin position="566"/>
        <end position="589"/>
    </location>
</feature>
<dbReference type="EMBL" id="BMGC01000032">
    <property type="protein sequence ID" value="GGB42756.1"/>
    <property type="molecule type" value="Genomic_DNA"/>
</dbReference>
<dbReference type="PANTHER" id="PTHR43107">
    <property type="entry name" value="LONG-CHAIN FATTY ACID TRANSPORT PROTEIN"/>
    <property type="match status" value="1"/>
</dbReference>
<sequence>MIGPVSASLHRLAGRALATAQNGLEVVRFGGLRTETSAAPFRVEETRSMFRLRRYFPDQCHGGPQVILVPPMMVSANVYDINTEQGAVTILHDAGIDPWVVDFGSPDHEVGGMERTLTDHVVAVSDAVDIVIEATGVPAVHLGGYSQGGMFVYQVAALRRSAGIAGIVTFGAPVDVLAGLPLGLPAGLVVPMARLLADNVFNRLWITGWMAKTGFQLLDPIKTVQSRIDFLRQLHDRDALLAREDQRRFLEREGWVAYSGPAVAELLRQFVAHNRMVSGGFTVGDRMVTLAEITSPVLAFLGDADDIGQPVAVRGVVRAAPRAQVYESVLPTGHFGLVVGSTAKSQTWPRAAAWINWLSSDGDKPTDVQPMVEIPDDERGQSGISVPARVVHGVGTLTEVAAGLAAETAGGAVVLRDTGRAVAAEAVRTLPRLFRLGSLQPSTRISLGRLMSDAAHRRPDEELLVFADRVLTHRQVNERVDNVVAGLIASGIRPGQHVGLLMEPRPSGMVALAALSRLGAVGVVLAPVRDLAQMLQMTDCTAVIVDPEHLAEVTEHSERVLVLGGGSRVGHGNPAGPAANGSSASGSRSPIRAHVVDMEQIDPQSVELPQWYRPDPQRADELAFILFTRRNGLLERWPISNYRWAFSAYGSASAASLNVHDTILSFGPLHHAAGLLTILGAALVGGSRIAMSSEPTGRRRMSEEVQRYGVTVVSYTWSVLEDVIRSPELTLDAHSPIRLFMGSGLPTGLWEEIADRFPRARVLEFFATSDGSVMIGNVSGTKIGSMGKPLPETNAVRIAAFDADSERLLTDADGFVREARADETGLMLARPRVASPGATALRNAFSRGDTWVSTGVLAARDVDGDLWYRGNTASVIRSCDGVVFPQPMIDALSSSPVIGRVAVYGYGPAGSELAVAVVTPRRADGQSAAGWPTVAALRTALAALQSSQRPHIVWAVDEIDLTESYRPTAERFRMAGLPRPGQRAWYRGADGRYRRLTRAVAVERGWLMPQERPAADGRPQVAPTHR</sequence>
<dbReference type="Gene3D" id="3.40.50.1820">
    <property type="entry name" value="alpha/beta hydrolase"/>
    <property type="match status" value="1"/>
</dbReference>
<name>A0A916TFP0_9ACTN</name>
<dbReference type="InterPro" id="IPR029058">
    <property type="entry name" value="AB_hydrolase_fold"/>
</dbReference>
<dbReference type="Proteomes" id="UP000621454">
    <property type="component" value="Unassembled WGS sequence"/>
</dbReference>
<keyword evidence="8" id="KW-1185">Reference proteome</keyword>
<feature type="domain" description="AMP-dependent synthetase/ligase" evidence="6">
    <location>
        <begin position="453"/>
        <end position="799"/>
    </location>
</feature>
<protein>
    <submittedName>
        <fullName evidence="7">Long-chain acyl-CoA synthase</fullName>
    </submittedName>
</protein>
<comment type="similarity">
    <text evidence="1">Belongs to the ATP-dependent AMP-binding enzyme family.</text>
</comment>
<keyword evidence="4" id="KW-0067">ATP-binding</keyword>
<evidence type="ECO:0000256" key="1">
    <source>
        <dbReference type="ARBA" id="ARBA00006432"/>
    </source>
</evidence>
<dbReference type="SUPFAM" id="SSF56801">
    <property type="entry name" value="Acetyl-CoA synthetase-like"/>
    <property type="match status" value="1"/>
</dbReference>
<keyword evidence="3" id="KW-0547">Nucleotide-binding</keyword>
<gene>
    <name evidence="7" type="ORF">GCM10011489_32850</name>
</gene>